<feature type="domain" description="Disease resistance N-terminal" evidence="7">
    <location>
        <begin position="26"/>
        <end position="95"/>
    </location>
</feature>
<dbReference type="GO" id="GO:0005524">
    <property type="term" value="F:ATP binding"/>
    <property type="evidence" value="ECO:0007669"/>
    <property type="project" value="UniProtKB-KW"/>
</dbReference>
<dbReference type="Gene3D" id="1.10.10.10">
    <property type="entry name" value="Winged helix-like DNA-binding domain superfamily/Winged helix DNA-binding domain"/>
    <property type="match status" value="1"/>
</dbReference>
<dbReference type="EMBL" id="KI632366">
    <property type="protein sequence ID" value="EYU17625.1"/>
    <property type="molecule type" value="Genomic_DNA"/>
</dbReference>
<evidence type="ECO:0000256" key="5">
    <source>
        <dbReference type="ARBA" id="ARBA00022840"/>
    </source>
</evidence>
<keyword evidence="5" id="KW-0067">ATP-binding</keyword>
<protein>
    <recommendedName>
        <fullName evidence="10">Rx N-terminal domain-containing protein</fullName>
    </recommendedName>
</protein>
<dbReference type="PANTHER" id="PTHR36766">
    <property type="entry name" value="PLANT BROAD-SPECTRUM MILDEW RESISTANCE PROTEIN RPW8"/>
    <property type="match status" value="1"/>
</dbReference>
<dbReference type="AlphaFoldDB" id="A0A022PTQ3"/>
<keyword evidence="9" id="KW-1185">Reference proteome</keyword>
<accession>A0A022PTQ3</accession>
<dbReference type="Pfam" id="PF18052">
    <property type="entry name" value="Rx_N"/>
    <property type="match status" value="1"/>
</dbReference>
<feature type="non-terminal residue" evidence="8">
    <location>
        <position position="442"/>
    </location>
</feature>
<dbReference type="Gene3D" id="1.20.5.4130">
    <property type="match status" value="1"/>
</dbReference>
<name>A0A022PTQ3_ERYGU</name>
<dbReference type="STRING" id="4155.A0A022PTQ3"/>
<evidence type="ECO:0000259" key="6">
    <source>
        <dbReference type="Pfam" id="PF00931"/>
    </source>
</evidence>
<dbReference type="GO" id="GO:0043531">
    <property type="term" value="F:ADP binding"/>
    <property type="evidence" value="ECO:0007669"/>
    <property type="project" value="InterPro"/>
</dbReference>
<organism evidence="8 9">
    <name type="scientific">Erythranthe guttata</name>
    <name type="common">Yellow monkey flower</name>
    <name type="synonym">Mimulus guttatus</name>
    <dbReference type="NCBI Taxonomy" id="4155"/>
    <lineage>
        <taxon>Eukaryota</taxon>
        <taxon>Viridiplantae</taxon>
        <taxon>Streptophyta</taxon>
        <taxon>Embryophyta</taxon>
        <taxon>Tracheophyta</taxon>
        <taxon>Spermatophyta</taxon>
        <taxon>Magnoliopsida</taxon>
        <taxon>eudicotyledons</taxon>
        <taxon>Gunneridae</taxon>
        <taxon>Pentapetalae</taxon>
        <taxon>asterids</taxon>
        <taxon>lamiids</taxon>
        <taxon>Lamiales</taxon>
        <taxon>Phrymaceae</taxon>
        <taxon>Erythranthe</taxon>
    </lineage>
</organism>
<proteinExistence type="inferred from homology"/>
<keyword evidence="2" id="KW-0677">Repeat</keyword>
<comment type="similarity">
    <text evidence="1">Belongs to the disease resistance NB-LRR family.</text>
</comment>
<evidence type="ECO:0008006" key="10">
    <source>
        <dbReference type="Google" id="ProtNLM"/>
    </source>
</evidence>
<sequence>MDDLNSLFKLVRFRFFQFFNLELDRIVSDLKRLKSSVSMIQSFLNDAEGKQITDEAVERWLHKLEGVAFDADNVLDELHYQHLSKEIHNQDKMKKRKKKCHFFFPHCIANTHRLKMARKIKDIVQNLEEINKEATDYGLQKAVVGAYAPLTGSSVGLETDSFSIDPIFLGREGDVSEIVKTMTTLPNDQVLSIIPIFGMGGLGKTMVARNVLDHEAIKAHFAKRFWVHEQTPDLEINRQFWKSFKRSWDLKDFYLFYYGKWGDFINSLRKISSTTGNGIVVTTGSENVASLVTTLPTMHKLNNLSEDECWSIIKTKSFGECDIPSEFERIDVSIAKICQGLHWRPMWLGDCCAKWLSDLKDENLVIKILKLSFDHLSPPSLKKCFAYCSIFLKGYDLERERLIVGNKFFNQLLENSLLQVVGRKYYYGGADITYYNMHDLVQ</sequence>
<dbReference type="InterPro" id="IPR027417">
    <property type="entry name" value="P-loop_NTPase"/>
</dbReference>
<feature type="domain" description="NB-ARC" evidence="6">
    <location>
        <begin position="174"/>
        <end position="228"/>
    </location>
</feature>
<dbReference type="SUPFAM" id="SSF52540">
    <property type="entry name" value="P-loop containing nucleoside triphosphate hydrolases"/>
    <property type="match status" value="1"/>
</dbReference>
<evidence type="ECO:0000256" key="1">
    <source>
        <dbReference type="ARBA" id="ARBA00008894"/>
    </source>
</evidence>
<evidence type="ECO:0000313" key="8">
    <source>
        <dbReference type="EMBL" id="EYU17625.1"/>
    </source>
</evidence>
<evidence type="ECO:0000313" key="9">
    <source>
        <dbReference type="Proteomes" id="UP000030748"/>
    </source>
</evidence>
<keyword evidence="4" id="KW-0611">Plant defense</keyword>
<dbReference type="Pfam" id="PF00931">
    <property type="entry name" value="NB-ARC"/>
    <property type="match status" value="1"/>
</dbReference>
<evidence type="ECO:0000256" key="4">
    <source>
        <dbReference type="ARBA" id="ARBA00022821"/>
    </source>
</evidence>
<keyword evidence="3" id="KW-0547">Nucleotide-binding</keyword>
<dbReference type="InterPro" id="IPR002182">
    <property type="entry name" value="NB-ARC"/>
</dbReference>
<dbReference type="Gene3D" id="3.40.50.300">
    <property type="entry name" value="P-loop containing nucleotide triphosphate hydrolases"/>
    <property type="match status" value="1"/>
</dbReference>
<dbReference type="GO" id="GO:0006952">
    <property type="term" value="P:defense response"/>
    <property type="evidence" value="ECO:0007669"/>
    <property type="project" value="UniProtKB-KW"/>
</dbReference>
<gene>
    <name evidence="8" type="ORF">MIMGU_mgv1a022788mg</name>
</gene>
<dbReference type="Proteomes" id="UP000030748">
    <property type="component" value="Unassembled WGS sequence"/>
</dbReference>
<evidence type="ECO:0000259" key="7">
    <source>
        <dbReference type="Pfam" id="PF18052"/>
    </source>
</evidence>
<evidence type="ECO:0000256" key="3">
    <source>
        <dbReference type="ARBA" id="ARBA00022741"/>
    </source>
</evidence>
<evidence type="ECO:0000256" key="2">
    <source>
        <dbReference type="ARBA" id="ARBA00022737"/>
    </source>
</evidence>
<reference evidence="8 9" key="1">
    <citation type="journal article" date="2013" name="Proc. Natl. Acad. Sci. U.S.A.">
        <title>Fine-scale variation in meiotic recombination in Mimulus inferred from population shotgun sequencing.</title>
        <authorList>
            <person name="Hellsten U."/>
            <person name="Wright K.M."/>
            <person name="Jenkins J."/>
            <person name="Shu S."/>
            <person name="Yuan Y."/>
            <person name="Wessler S.R."/>
            <person name="Schmutz J."/>
            <person name="Willis J.H."/>
            <person name="Rokhsar D.S."/>
        </authorList>
    </citation>
    <scope>NUCLEOTIDE SEQUENCE [LARGE SCALE GENOMIC DNA]</scope>
    <source>
        <strain evidence="9">cv. DUN x IM62</strain>
    </source>
</reference>
<dbReference type="InterPro" id="IPR036388">
    <property type="entry name" value="WH-like_DNA-bd_sf"/>
</dbReference>
<dbReference type="InterPro" id="IPR041118">
    <property type="entry name" value="Rx_N"/>
</dbReference>
<dbReference type="PANTHER" id="PTHR36766:SF70">
    <property type="entry name" value="DISEASE RESISTANCE PROTEIN RGA4"/>
    <property type="match status" value="1"/>
</dbReference>